<sequence length="520" mass="59044">MTFYFSRRAGGDHEADMSAKRRPGAGGGAPVKKSRGAGRGQLNAELDDAAARSALRDAWRSRGSCSHGTLEADSSPFPHCVIRNFLRDEEFASRLQGALLRQPFHSKNTDLYNFTQSDDLKSSKDPCITELRSVLFGWFRLWLSDLLDLELEPTVDVSCAKYQHTDVLLCHDDELEGRRVAFILYLVPPWQPSDGGALDLYSTDEHGQPACVVKSLIPCWNSLVFFEVSPVSFHQVSEVVAEDKCRLSLSGWFHGPSLPRPPRYIEPVLPRQKHLPRDESVLYEWVSDVYMNLEQQVRVQQEFEDSSEIRLPNFLKEEKLKEVISALQLAEIHWDRSGPPNKRCYEAADLRSVPDSVRSCWELFCSEAFFLLLSNLTGLKLHTLANDPDSEDDEEDEEQATSSAAIKKDGSTAVCVGEIRRWTRGCYTLLHDSDNREFALDLLLTLGCSGWQQDFGGFTSYVAHGEDEELLTVLPEENSLALVYRDTDTLKFVKHVNQRSSTHWQQPPRSFYDFSITYYE</sequence>
<keyword evidence="15" id="KW-1185">Reference proteome</keyword>
<feature type="compositionally biased region" description="Basic and acidic residues" evidence="12">
    <location>
        <begin position="9"/>
        <end position="19"/>
    </location>
</feature>
<evidence type="ECO:0000256" key="5">
    <source>
        <dbReference type="ARBA" id="ARBA00022896"/>
    </source>
</evidence>
<dbReference type="PROSITE" id="PS51471">
    <property type="entry name" value="FE2OG_OXY"/>
    <property type="match status" value="1"/>
</dbReference>
<comment type="catalytic activity">
    <reaction evidence="11">
        <text>[ribosomal protein uS12]-L-proline + 2-oxoglutarate + O2 = [ribosomal protein uS12]-(3S)-3-hydroxy-L-proline + succinate + CO2</text>
        <dbReference type="Rhea" id="RHEA:54156"/>
        <dbReference type="Rhea" id="RHEA-COMP:13816"/>
        <dbReference type="Rhea" id="RHEA-COMP:13818"/>
        <dbReference type="ChEBI" id="CHEBI:15379"/>
        <dbReference type="ChEBI" id="CHEBI:16526"/>
        <dbReference type="ChEBI" id="CHEBI:16810"/>
        <dbReference type="ChEBI" id="CHEBI:30031"/>
        <dbReference type="ChEBI" id="CHEBI:50342"/>
        <dbReference type="ChEBI" id="CHEBI:85428"/>
    </reaction>
</comment>
<dbReference type="AlphaFoldDB" id="A0AAY4BYS8"/>
<dbReference type="Proteomes" id="UP000694580">
    <property type="component" value="Unplaced"/>
</dbReference>
<dbReference type="Gene3D" id="2.60.120.620">
    <property type="entry name" value="q2cbj1_9rhob like domain"/>
    <property type="match status" value="2"/>
</dbReference>
<feature type="domain" description="Fe2OG dioxygenase" evidence="13">
    <location>
        <begin position="153"/>
        <end position="255"/>
    </location>
</feature>
<dbReference type="PANTHER" id="PTHR12117:SF0">
    <property type="entry name" value="PROLYL 3-HYDROXYLASE OGFOD1"/>
    <property type="match status" value="1"/>
</dbReference>
<dbReference type="InterPro" id="IPR005123">
    <property type="entry name" value="Oxoglu/Fe-dep_dioxygenase_dom"/>
</dbReference>
<dbReference type="GO" id="GO:0005506">
    <property type="term" value="F:iron ion binding"/>
    <property type="evidence" value="ECO:0007669"/>
    <property type="project" value="InterPro"/>
</dbReference>
<accession>A0AAY4BYS8</accession>
<evidence type="ECO:0000256" key="2">
    <source>
        <dbReference type="ARBA" id="ARBA00007443"/>
    </source>
</evidence>
<evidence type="ECO:0000256" key="8">
    <source>
        <dbReference type="ARBA" id="ARBA00023004"/>
    </source>
</evidence>
<organism evidence="14 15">
    <name type="scientific">Denticeps clupeoides</name>
    <name type="common">denticle herring</name>
    <dbReference type="NCBI Taxonomy" id="299321"/>
    <lineage>
        <taxon>Eukaryota</taxon>
        <taxon>Metazoa</taxon>
        <taxon>Chordata</taxon>
        <taxon>Craniata</taxon>
        <taxon>Vertebrata</taxon>
        <taxon>Euteleostomi</taxon>
        <taxon>Actinopterygii</taxon>
        <taxon>Neopterygii</taxon>
        <taxon>Teleostei</taxon>
        <taxon>Clupei</taxon>
        <taxon>Clupeiformes</taxon>
        <taxon>Denticipitoidei</taxon>
        <taxon>Denticipitidae</taxon>
        <taxon>Denticeps</taxon>
    </lineage>
</organism>
<dbReference type="GeneTree" id="ENSGT00390000002349"/>
<evidence type="ECO:0000256" key="9">
    <source>
        <dbReference type="ARBA" id="ARBA00029938"/>
    </source>
</evidence>
<dbReference type="SMART" id="SM00702">
    <property type="entry name" value="P4Hc"/>
    <property type="match status" value="1"/>
</dbReference>
<dbReference type="InterPro" id="IPR051842">
    <property type="entry name" value="uS12_prolyl_hydroxylase"/>
</dbReference>
<dbReference type="InterPro" id="IPR019601">
    <property type="entry name" value="Oxoglutarate/Fe-dep_Oase_C"/>
</dbReference>
<dbReference type="GO" id="GO:0031543">
    <property type="term" value="F:peptidyl-proline dioxygenase activity"/>
    <property type="evidence" value="ECO:0007669"/>
    <property type="project" value="UniProtKB-ARBA"/>
</dbReference>
<dbReference type="PANTHER" id="PTHR12117">
    <property type="entry name" value="HISTONE ACETYLTRANSFERASE COMPLEX"/>
    <property type="match status" value="1"/>
</dbReference>
<evidence type="ECO:0000256" key="1">
    <source>
        <dbReference type="ARBA" id="ARBA00001961"/>
    </source>
</evidence>
<proteinExistence type="inferred from homology"/>
<dbReference type="GO" id="GO:0031418">
    <property type="term" value="F:L-ascorbic acid binding"/>
    <property type="evidence" value="ECO:0007669"/>
    <property type="project" value="UniProtKB-KW"/>
</dbReference>
<reference evidence="14" key="2">
    <citation type="submission" date="2025-09" db="UniProtKB">
        <authorList>
            <consortium name="Ensembl"/>
        </authorList>
    </citation>
    <scope>IDENTIFICATION</scope>
</reference>
<evidence type="ECO:0000256" key="12">
    <source>
        <dbReference type="SAM" id="MobiDB-lite"/>
    </source>
</evidence>
<evidence type="ECO:0000313" key="14">
    <source>
        <dbReference type="Ensembl" id="ENSDCDP00010025381.1"/>
    </source>
</evidence>
<evidence type="ECO:0000256" key="10">
    <source>
        <dbReference type="ARBA" id="ARBA00031489"/>
    </source>
</evidence>
<evidence type="ECO:0000256" key="6">
    <source>
        <dbReference type="ARBA" id="ARBA00022964"/>
    </source>
</evidence>
<dbReference type="InterPro" id="IPR006620">
    <property type="entry name" value="Pro_4_hyd_alph"/>
</dbReference>
<dbReference type="Pfam" id="PF10637">
    <property type="entry name" value="Ofd1_CTDD"/>
    <property type="match status" value="1"/>
</dbReference>
<evidence type="ECO:0000313" key="15">
    <source>
        <dbReference type="Proteomes" id="UP000694580"/>
    </source>
</evidence>
<keyword evidence="5" id="KW-0847">Vitamin C</keyword>
<gene>
    <name evidence="14" type="primary">OGFOD1</name>
</gene>
<evidence type="ECO:0000256" key="4">
    <source>
        <dbReference type="ARBA" id="ARBA00022723"/>
    </source>
</evidence>
<keyword evidence="6" id="KW-0223">Dioxygenase</keyword>
<name>A0AAY4BYS8_9TELE</name>
<protein>
    <recommendedName>
        <fullName evidence="3">Prolyl 3-hydroxylase OGFOD1</fullName>
    </recommendedName>
    <alternativeName>
        <fullName evidence="10">2-oxoglutarate and iron-dependent oxygenase domain-containing protein 1</fullName>
    </alternativeName>
    <alternativeName>
        <fullName evidence="9">uS12 prolyl 3-hydroxylase</fullName>
    </alternativeName>
</protein>
<evidence type="ECO:0000256" key="3">
    <source>
        <dbReference type="ARBA" id="ARBA00016364"/>
    </source>
</evidence>
<dbReference type="Pfam" id="PF13661">
    <property type="entry name" value="2OG-FeII_Oxy_4"/>
    <property type="match status" value="1"/>
</dbReference>
<dbReference type="FunFam" id="2.60.120.620:FF:000034">
    <property type="entry name" value="2-oxoglutarate and iron-dependent oxygenase domain-containing 1"/>
    <property type="match status" value="1"/>
</dbReference>
<feature type="region of interest" description="Disordered" evidence="12">
    <location>
        <begin position="1"/>
        <end position="42"/>
    </location>
</feature>
<evidence type="ECO:0000259" key="13">
    <source>
        <dbReference type="PROSITE" id="PS51471"/>
    </source>
</evidence>
<keyword evidence="8" id="KW-0408">Iron</keyword>
<dbReference type="GO" id="GO:0006449">
    <property type="term" value="P:regulation of translational termination"/>
    <property type="evidence" value="ECO:0007669"/>
    <property type="project" value="TreeGrafter"/>
</dbReference>
<comment type="similarity">
    <text evidence="2">Belongs to the TPA1 family.</text>
</comment>
<dbReference type="Ensembl" id="ENSDCDT00010031473.1">
    <property type="protein sequence ID" value="ENSDCDP00010025381.1"/>
    <property type="gene ID" value="ENSDCDG00010016140.1"/>
</dbReference>
<evidence type="ECO:0000256" key="11">
    <source>
        <dbReference type="ARBA" id="ARBA00047444"/>
    </source>
</evidence>
<dbReference type="GO" id="GO:0005737">
    <property type="term" value="C:cytoplasm"/>
    <property type="evidence" value="ECO:0007669"/>
    <property type="project" value="TreeGrafter"/>
</dbReference>
<comment type="cofactor">
    <cofactor evidence="1">
        <name>L-ascorbate</name>
        <dbReference type="ChEBI" id="CHEBI:38290"/>
    </cofactor>
</comment>
<keyword evidence="7" id="KW-0560">Oxidoreductase</keyword>
<reference evidence="14" key="1">
    <citation type="submission" date="2025-08" db="UniProtKB">
        <authorList>
            <consortium name="Ensembl"/>
        </authorList>
    </citation>
    <scope>IDENTIFICATION</scope>
</reference>
<dbReference type="InterPro" id="IPR039558">
    <property type="entry name" value="TPA1/OFD1_N"/>
</dbReference>
<keyword evidence="4" id="KW-0479">Metal-binding</keyword>
<evidence type="ECO:0000256" key="7">
    <source>
        <dbReference type="ARBA" id="ARBA00023002"/>
    </source>
</evidence>